<dbReference type="InterPro" id="IPR013836">
    <property type="entry name" value="CD34/Podocalyxin"/>
</dbReference>
<evidence type="ECO:0000256" key="1">
    <source>
        <dbReference type="ARBA" id="ARBA00004479"/>
    </source>
</evidence>
<evidence type="ECO:0000256" key="4">
    <source>
        <dbReference type="ARBA" id="ARBA00022889"/>
    </source>
</evidence>
<keyword evidence="12" id="KW-1185">Reference proteome</keyword>
<evidence type="ECO:0000256" key="9">
    <source>
        <dbReference type="SAM" id="Phobius"/>
    </source>
</evidence>
<evidence type="ECO:0000313" key="11">
    <source>
        <dbReference type="EMBL" id="KAL0978508.1"/>
    </source>
</evidence>
<evidence type="ECO:0000256" key="7">
    <source>
        <dbReference type="ARBA" id="ARBA00023180"/>
    </source>
</evidence>
<keyword evidence="4" id="KW-0130">Cell adhesion</keyword>
<keyword evidence="3 10" id="KW-0732">Signal</keyword>
<evidence type="ECO:0000256" key="10">
    <source>
        <dbReference type="SAM" id="SignalP"/>
    </source>
</evidence>
<evidence type="ECO:0000256" key="2">
    <source>
        <dbReference type="ARBA" id="ARBA00022692"/>
    </source>
</evidence>
<dbReference type="Proteomes" id="UP001557470">
    <property type="component" value="Unassembled WGS sequence"/>
</dbReference>
<evidence type="ECO:0000256" key="3">
    <source>
        <dbReference type="ARBA" id="ARBA00022729"/>
    </source>
</evidence>
<keyword evidence="5 9" id="KW-1133">Transmembrane helix</keyword>
<feature type="region of interest" description="Disordered" evidence="8">
    <location>
        <begin position="253"/>
        <end position="292"/>
    </location>
</feature>
<dbReference type="EMBL" id="JAGEUA010000005">
    <property type="protein sequence ID" value="KAL0978508.1"/>
    <property type="molecule type" value="Genomic_DNA"/>
</dbReference>
<evidence type="ECO:0000256" key="6">
    <source>
        <dbReference type="ARBA" id="ARBA00023136"/>
    </source>
</evidence>
<feature type="signal peptide" evidence="10">
    <location>
        <begin position="1"/>
        <end position="19"/>
    </location>
</feature>
<gene>
    <name evidence="11" type="ORF">UPYG_G00171400</name>
</gene>
<keyword evidence="7" id="KW-0325">Glycoprotein</keyword>
<dbReference type="GO" id="GO:0007155">
    <property type="term" value="P:cell adhesion"/>
    <property type="evidence" value="ECO:0007669"/>
    <property type="project" value="UniProtKB-KW"/>
</dbReference>
<dbReference type="GO" id="GO:0005886">
    <property type="term" value="C:plasma membrane"/>
    <property type="evidence" value="ECO:0007669"/>
    <property type="project" value="UniProtKB-ARBA"/>
</dbReference>
<protein>
    <submittedName>
        <fullName evidence="11">Uncharacterized protein</fullName>
    </submittedName>
</protein>
<reference evidence="11 12" key="1">
    <citation type="submission" date="2024-06" db="EMBL/GenBank/DDBJ databases">
        <authorList>
            <person name="Pan Q."/>
            <person name="Wen M."/>
            <person name="Jouanno E."/>
            <person name="Zahm M."/>
            <person name="Klopp C."/>
            <person name="Cabau C."/>
            <person name="Louis A."/>
            <person name="Berthelot C."/>
            <person name="Parey E."/>
            <person name="Roest Crollius H."/>
            <person name="Montfort J."/>
            <person name="Robinson-Rechavi M."/>
            <person name="Bouchez O."/>
            <person name="Lampietro C."/>
            <person name="Lopez Roques C."/>
            <person name="Donnadieu C."/>
            <person name="Postlethwait J."/>
            <person name="Bobe J."/>
            <person name="Verreycken H."/>
            <person name="Guiguen Y."/>
        </authorList>
    </citation>
    <scope>NUCLEOTIDE SEQUENCE [LARGE SCALE GENOMIC DNA]</scope>
    <source>
        <strain evidence="11">Up_M1</strain>
        <tissue evidence="11">Testis</tissue>
    </source>
</reference>
<dbReference type="InterPro" id="IPR008083">
    <property type="entry name" value="CD34"/>
</dbReference>
<name>A0ABD0WTD3_UMBPY</name>
<dbReference type="PANTHER" id="PTHR16677:SF2">
    <property type="entry name" value="SI:CH211-286O17.1"/>
    <property type="match status" value="1"/>
</dbReference>
<sequence length="292" mass="32283">MLAFALLFIATHFHSDVVAQNDGELNVVTGLTKSVDTGVLYRGDDTDKEQKYTFEVHTIVFPDIPDLGIFGDTKTIVTTATDDPIQITTSHRTMLIPKADVMCVRKEDVQDRDAVSLKLKTSSNCEETRTKIKMVLEHLCGDDCKLEVFQEDNSNEILISGKYIEDDVKGMAEKFNNDNIKDKIDLEEAVPRWGKNSKLVLVSLLLAGILLALLLIAGYYLKTHRPPPKGAMAEDVFQVDEENQANTLVSVAPLQHQGPLDKPTINGEAPESQQPPTNGHFATQTSVADTEM</sequence>
<evidence type="ECO:0000313" key="12">
    <source>
        <dbReference type="Proteomes" id="UP001557470"/>
    </source>
</evidence>
<evidence type="ECO:0000256" key="8">
    <source>
        <dbReference type="SAM" id="MobiDB-lite"/>
    </source>
</evidence>
<comment type="subcellular location">
    <subcellularLocation>
        <location evidence="1">Membrane</location>
        <topology evidence="1">Single-pass type I membrane protein</topology>
    </subcellularLocation>
</comment>
<dbReference type="AlphaFoldDB" id="A0ABD0WTD3"/>
<keyword evidence="2 9" id="KW-0812">Transmembrane</keyword>
<accession>A0ABD0WTD3</accession>
<proteinExistence type="predicted"/>
<feature type="transmembrane region" description="Helical" evidence="9">
    <location>
        <begin position="199"/>
        <end position="221"/>
    </location>
</feature>
<feature type="compositionally biased region" description="Polar residues" evidence="8">
    <location>
        <begin position="271"/>
        <end position="292"/>
    </location>
</feature>
<comment type="caution">
    <text evidence="11">The sequence shown here is derived from an EMBL/GenBank/DDBJ whole genome shotgun (WGS) entry which is preliminary data.</text>
</comment>
<keyword evidence="6 9" id="KW-0472">Membrane</keyword>
<dbReference type="Pfam" id="PF06365">
    <property type="entry name" value="CD34_antigen"/>
    <property type="match status" value="1"/>
</dbReference>
<dbReference type="PANTHER" id="PTHR16677">
    <property type="entry name" value="HEMATOPOIETIC PROGENITOR CELL ANTIGEN CD34"/>
    <property type="match status" value="1"/>
</dbReference>
<evidence type="ECO:0000256" key="5">
    <source>
        <dbReference type="ARBA" id="ARBA00022989"/>
    </source>
</evidence>
<organism evidence="11 12">
    <name type="scientific">Umbra pygmaea</name>
    <name type="common">Eastern mudminnow</name>
    <dbReference type="NCBI Taxonomy" id="75934"/>
    <lineage>
        <taxon>Eukaryota</taxon>
        <taxon>Metazoa</taxon>
        <taxon>Chordata</taxon>
        <taxon>Craniata</taxon>
        <taxon>Vertebrata</taxon>
        <taxon>Euteleostomi</taxon>
        <taxon>Actinopterygii</taxon>
        <taxon>Neopterygii</taxon>
        <taxon>Teleostei</taxon>
        <taxon>Protacanthopterygii</taxon>
        <taxon>Esociformes</taxon>
        <taxon>Umbridae</taxon>
        <taxon>Umbra</taxon>
    </lineage>
</organism>
<feature type="chain" id="PRO_5044746226" evidence="10">
    <location>
        <begin position="20"/>
        <end position="292"/>
    </location>
</feature>